<protein>
    <submittedName>
        <fullName evidence="2">Uncharacterized protein</fullName>
    </submittedName>
</protein>
<gene>
    <name evidence="2" type="ORF">DFH07DRAFT_969711</name>
</gene>
<dbReference type="Proteomes" id="UP001215280">
    <property type="component" value="Unassembled WGS sequence"/>
</dbReference>
<evidence type="ECO:0000313" key="2">
    <source>
        <dbReference type="EMBL" id="KAJ7728797.1"/>
    </source>
</evidence>
<dbReference type="EMBL" id="JARJLG010000202">
    <property type="protein sequence ID" value="KAJ7728797.1"/>
    <property type="molecule type" value="Genomic_DNA"/>
</dbReference>
<feature type="compositionally biased region" description="Acidic residues" evidence="1">
    <location>
        <begin position="166"/>
        <end position="175"/>
    </location>
</feature>
<reference evidence="2" key="1">
    <citation type="submission" date="2023-03" db="EMBL/GenBank/DDBJ databases">
        <title>Massive genome expansion in bonnet fungi (Mycena s.s.) driven by repeated elements and novel gene families across ecological guilds.</title>
        <authorList>
            <consortium name="Lawrence Berkeley National Laboratory"/>
            <person name="Harder C.B."/>
            <person name="Miyauchi S."/>
            <person name="Viragh M."/>
            <person name="Kuo A."/>
            <person name="Thoen E."/>
            <person name="Andreopoulos B."/>
            <person name="Lu D."/>
            <person name="Skrede I."/>
            <person name="Drula E."/>
            <person name="Henrissat B."/>
            <person name="Morin E."/>
            <person name="Kohler A."/>
            <person name="Barry K."/>
            <person name="LaButti K."/>
            <person name="Morin E."/>
            <person name="Salamov A."/>
            <person name="Lipzen A."/>
            <person name="Mereny Z."/>
            <person name="Hegedus B."/>
            <person name="Baldrian P."/>
            <person name="Stursova M."/>
            <person name="Weitz H."/>
            <person name="Taylor A."/>
            <person name="Grigoriev I.V."/>
            <person name="Nagy L.G."/>
            <person name="Martin F."/>
            <person name="Kauserud H."/>
        </authorList>
    </citation>
    <scope>NUCLEOTIDE SEQUENCE</scope>
    <source>
        <strain evidence="2">CBHHK188m</strain>
    </source>
</reference>
<feature type="region of interest" description="Disordered" evidence="1">
    <location>
        <begin position="148"/>
        <end position="266"/>
    </location>
</feature>
<proteinExistence type="predicted"/>
<dbReference type="AlphaFoldDB" id="A0AAD7HUN7"/>
<feature type="compositionally biased region" description="Acidic residues" evidence="1">
    <location>
        <begin position="235"/>
        <end position="260"/>
    </location>
</feature>
<name>A0AAD7HUN7_9AGAR</name>
<evidence type="ECO:0000313" key="3">
    <source>
        <dbReference type="Proteomes" id="UP001215280"/>
    </source>
</evidence>
<accession>A0AAD7HUN7</accession>
<sequence length="266" mass="29790">MYLAPEDDETHPFSYAQIVGIFHADVVNTAPGANPKPEALEFLWIRRYRLDHTWRGGFKRKQLFHLEFLPDTDQNTFSFLNPDEVICGAHLIPAFASGTTEELLSSGSIGHLPRPRLTDDQDWRYYYVNMFVDHDMYMRYRGSGVGHYRVPIPPEDENPEPSPDSDKEDSEDPEVMDTAVSGAPPIPLVTPSATPELDDLEFPEHIDLHARPGSSLSQDSQESDDSNRSGSGDLGCEDEEVEEPDLGPEDGLGEIEEEVEQGYAVL</sequence>
<keyword evidence="3" id="KW-1185">Reference proteome</keyword>
<comment type="caution">
    <text evidence="2">The sequence shown here is derived from an EMBL/GenBank/DDBJ whole genome shotgun (WGS) entry which is preliminary data.</text>
</comment>
<evidence type="ECO:0000256" key="1">
    <source>
        <dbReference type="SAM" id="MobiDB-lite"/>
    </source>
</evidence>
<organism evidence="2 3">
    <name type="scientific">Mycena maculata</name>
    <dbReference type="NCBI Taxonomy" id="230809"/>
    <lineage>
        <taxon>Eukaryota</taxon>
        <taxon>Fungi</taxon>
        <taxon>Dikarya</taxon>
        <taxon>Basidiomycota</taxon>
        <taxon>Agaricomycotina</taxon>
        <taxon>Agaricomycetes</taxon>
        <taxon>Agaricomycetidae</taxon>
        <taxon>Agaricales</taxon>
        <taxon>Marasmiineae</taxon>
        <taxon>Mycenaceae</taxon>
        <taxon>Mycena</taxon>
    </lineage>
</organism>